<proteinExistence type="predicted"/>
<dbReference type="Pfam" id="PF00535">
    <property type="entry name" value="Glycos_transf_2"/>
    <property type="match status" value="1"/>
</dbReference>
<dbReference type="PANTHER" id="PTHR22916">
    <property type="entry name" value="GLYCOSYLTRANSFERASE"/>
    <property type="match status" value="1"/>
</dbReference>
<sequence>MDLLKIDETPLISVIIPCYNHGSYLSEALASVQQQDYPAIEVIVIDDGSTDITRSVAQDHPWVKYIYQNNQGLSAARNKGIVHSNGQYLLFLDADDWLLPNALNINVQYLQADPSLAFVSGGHYKALVARGITENHTQKVTTHHYEYLLRGNYIAMLAAVMFHRWVFESFAYDITLKAGEDYDLYLKITRLHPVAHHTHPVAVYRIHDSNMSSNIPLMLQTILSILTKHHQYLRTDDERKAYSQGKQGWKNYYCNAIYHKLQLAPSKVNMKEVKTLLVFKPSLLGLKLLLLPFKFIRKNL</sequence>
<dbReference type="EC" id="2.4.-.-" evidence="2"/>
<dbReference type="PANTHER" id="PTHR22916:SF3">
    <property type="entry name" value="UDP-GLCNAC:BETAGAL BETA-1,3-N-ACETYLGLUCOSAMINYLTRANSFERASE-LIKE PROTEIN 1"/>
    <property type="match status" value="1"/>
</dbReference>
<protein>
    <submittedName>
        <fullName evidence="2">Glycosyltransferase</fullName>
        <ecNumber evidence="2">2.4.-.-</ecNumber>
    </submittedName>
</protein>
<keyword evidence="2" id="KW-0808">Transferase</keyword>
<dbReference type="Proteomes" id="UP000830401">
    <property type="component" value="Chromosome"/>
</dbReference>
<dbReference type="RefSeq" id="WP_245123741.1">
    <property type="nucleotide sequence ID" value="NZ_CP095061.1"/>
</dbReference>
<evidence type="ECO:0000313" key="3">
    <source>
        <dbReference type="Proteomes" id="UP000830401"/>
    </source>
</evidence>
<dbReference type="InterPro" id="IPR029044">
    <property type="entry name" value="Nucleotide-diphossugar_trans"/>
</dbReference>
<organism evidence="2 3">
    <name type="scientific">Hymenobacter volaticus</name>
    <dbReference type="NCBI Taxonomy" id="2932254"/>
    <lineage>
        <taxon>Bacteria</taxon>
        <taxon>Pseudomonadati</taxon>
        <taxon>Bacteroidota</taxon>
        <taxon>Cytophagia</taxon>
        <taxon>Cytophagales</taxon>
        <taxon>Hymenobacteraceae</taxon>
        <taxon>Hymenobacter</taxon>
    </lineage>
</organism>
<keyword evidence="3" id="KW-1185">Reference proteome</keyword>
<keyword evidence="2" id="KW-0328">Glycosyltransferase</keyword>
<dbReference type="EMBL" id="CP095061">
    <property type="protein sequence ID" value="UOQ67734.1"/>
    <property type="molecule type" value="Genomic_DNA"/>
</dbReference>
<feature type="domain" description="Glycosyltransferase 2-like" evidence="1">
    <location>
        <begin position="13"/>
        <end position="120"/>
    </location>
</feature>
<evidence type="ECO:0000259" key="1">
    <source>
        <dbReference type="Pfam" id="PF00535"/>
    </source>
</evidence>
<evidence type="ECO:0000313" key="2">
    <source>
        <dbReference type="EMBL" id="UOQ67734.1"/>
    </source>
</evidence>
<dbReference type="SUPFAM" id="SSF53448">
    <property type="entry name" value="Nucleotide-diphospho-sugar transferases"/>
    <property type="match status" value="1"/>
</dbReference>
<dbReference type="Gene3D" id="3.90.550.10">
    <property type="entry name" value="Spore Coat Polysaccharide Biosynthesis Protein SpsA, Chain A"/>
    <property type="match status" value="1"/>
</dbReference>
<name>A0ABY4GBC2_9BACT</name>
<gene>
    <name evidence="2" type="ORF">MUN86_07690</name>
</gene>
<dbReference type="InterPro" id="IPR001173">
    <property type="entry name" value="Glyco_trans_2-like"/>
</dbReference>
<accession>A0ABY4GBC2</accession>
<reference evidence="2" key="1">
    <citation type="submission" date="2022-04" db="EMBL/GenBank/DDBJ databases">
        <title>Hymenobacter sp. isolated from the air.</title>
        <authorList>
            <person name="Won M."/>
            <person name="Lee C.-M."/>
            <person name="Woen H.-Y."/>
            <person name="Kwon S.-W."/>
        </authorList>
    </citation>
    <scope>NUCLEOTIDE SEQUENCE</scope>
    <source>
        <strain evidence="2">5420S-77</strain>
    </source>
</reference>
<dbReference type="GO" id="GO:0016757">
    <property type="term" value="F:glycosyltransferase activity"/>
    <property type="evidence" value="ECO:0007669"/>
    <property type="project" value="UniProtKB-KW"/>
</dbReference>